<dbReference type="InterPro" id="IPR009072">
    <property type="entry name" value="Histone-fold"/>
</dbReference>
<organism evidence="3">
    <name type="scientific">Angiostrongylus costaricensis</name>
    <name type="common">Nematode worm</name>
    <dbReference type="NCBI Taxonomy" id="334426"/>
    <lineage>
        <taxon>Eukaryota</taxon>
        <taxon>Metazoa</taxon>
        <taxon>Ecdysozoa</taxon>
        <taxon>Nematoda</taxon>
        <taxon>Chromadorea</taxon>
        <taxon>Rhabditida</taxon>
        <taxon>Rhabditina</taxon>
        <taxon>Rhabditomorpha</taxon>
        <taxon>Strongyloidea</taxon>
        <taxon>Metastrongylidae</taxon>
        <taxon>Angiostrongylus</taxon>
    </lineage>
</organism>
<proteinExistence type="predicted"/>
<evidence type="ECO:0000313" key="1">
    <source>
        <dbReference type="EMBL" id="VDM59535.1"/>
    </source>
</evidence>
<reference evidence="3" key="1">
    <citation type="submission" date="2017-02" db="UniProtKB">
        <authorList>
            <consortium name="WormBaseParasite"/>
        </authorList>
    </citation>
    <scope>IDENTIFICATION</scope>
</reference>
<name>A0A0R3PR70_ANGCS</name>
<dbReference type="AlphaFoldDB" id="A0A0R3PR70"/>
<protein>
    <submittedName>
        <fullName evidence="3">CBFD_NFYB_HMF domain-containing protein</fullName>
    </submittedName>
</protein>
<dbReference type="WBParaSite" id="ACOC_0000794901-mRNA-1">
    <property type="protein sequence ID" value="ACOC_0000794901-mRNA-1"/>
    <property type="gene ID" value="ACOC_0000794901"/>
</dbReference>
<gene>
    <name evidence="1" type="ORF">ACOC_LOCUS7950</name>
</gene>
<dbReference type="Proteomes" id="UP000267027">
    <property type="component" value="Unassembled WGS sequence"/>
</dbReference>
<sequence>MEQGKSSSNKMTCSREFYEILQVVSEDFVWEMLLKAKVLAEMDGRRKVLQQDIRALLILSGK</sequence>
<reference evidence="1 2" key="2">
    <citation type="submission" date="2018-11" db="EMBL/GenBank/DDBJ databases">
        <authorList>
            <consortium name="Pathogen Informatics"/>
        </authorList>
    </citation>
    <scope>NUCLEOTIDE SEQUENCE [LARGE SCALE GENOMIC DNA]</scope>
    <source>
        <strain evidence="1 2">Costa Rica</strain>
    </source>
</reference>
<accession>A0A0R3PR70</accession>
<dbReference type="SUPFAM" id="SSF47113">
    <property type="entry name" value="Histone-fold"/>
    <property type="match status" value="1"/>
</dbReference>
<dbReference type="GO" id="GO:0046982">
    <property type="term" value="F:protein heterodimerization activity"/>
    <property type="evidence" value="ECO:0007669"/>
    <property type="project" value="InterPro"/>
</dbReference>
<evidence type="ECO:0000313" key="3">
    <source>
        <dbReference type="WBParaSite" id="ACOC_0000794901-mRNA-1"/>
    </source>
</evidence>
<evidence type="ECO:0000313" key="2">
    <source>
        <dbReference type="Proteomes" id="UP000267027"/>
    </source>
</evidence>
<dbReference type="EMBL" id="UYYA01004097">
    <property type="protein sequence ID" value="VDM59535.1"/>
    <property type="molecule type" value="Genomic_DNA"/>
</dbReference>
<keyword evidence="2" id="KW-1185">Reference proteome</keyword>
<dbReference type="Gene3D" id="1.10.20.10">
    <property type="entry name" value="Histone, subunit A"/>
    <property type="match status" value="1"/>
</dbReference>